<dbReference type="EMBL" id="CAJVQC010134425">
    <property type="protein sequence ID" value="CAG8842505.1"/>
    <property type="molecule type" value="Genomic_DNA"/>
</dbReference>
<evidence type="ECO:0000313" key="2">
    <source>
        <dbReference type="Proteomes" id="UP000789920"/>
    </source>
</evidence>
<reference evidence="1" key="1">
    <citation type="submission" date="2021-06" db="EMBL/GenBank/DDBJ databases">
        <authorList>
            <person name="Kallberg Y."/>
            <person name="Tangrot J."/>
            <person name="Rosling A."/>
        </authorList>
    </citation>
    <scope>NUCLEOTIDE SEQUENCE</scope>
    <source>
        <strain evidence="1">MA461A</strain>
    </source>
</reference>
<proteinExistence type="predicted"/>
<accession>A0ACA9SKY0</accession>
<feature type="non-terminal residue" evidence="1">
    <location>
        <position position="241"/>
    </location>
</feature>
<dbReference type="Proteomes" id="UP000789920">
    <property type="component" value="Unassembled WGS sequence"/>
</dbReference>
<feature type="non-terminal residue" evidence="1">
    <location>
        <position position="1"/>
    </location>
</feature>
<protein>
    <submittedName>
        <fullName evidence="1">6107_t:CDS:1</fullName>
    </submittedName>
</protein>
<name>A0ACA9SKY0_9GLOM</name>
<comment type="caution">
    <text evidence="1">The sequence shown here is derived from an EMBL/GenBank/DDBJ whole genome shotgun (WGS) entry which is preliminary data.</text>
</comment>
<organism evidence="1 2">
    <name type="scientific">Racocetra persica</name>
    <dbReference type="NCBI Taxonomy" id="160502"/>
    <lineage>
        <taxon>Eukaryota</taxon>
        <taxon>Fungi</taxon>
        <taxon>Fungi incertae sedis</taxon>
        <taxon>Mucoromycota</taxon>
        <taxon>Glomeromycotina</taxon>
        <taxon>Glomeromycetes</taxon>
        <taxon>Diversisporales</taxon>
        <taxon>Gigasporaceae</taxon>
        <taxon>Racocetra</taxon>
    </lineage>
</organism>
<evidence type="ECO:0000313" key="1">
    <source>
        <dbReference type="EMBL" id="CAG8842505.1"/>
    </source>
</evidence>
<keyword evidence="2" id="KW-1185">Reference proteome</keyword>
<gene>
    <name evidence="1" type="ORF">RPERSI_LOCUS32351</name>
</gene>
<sequence length="241" mass="27180">EDYEDEYGKYEVESEEEEDEGGVEAETTGVLGVGQIDDDEKGYISDEDNEGFRTVIGPETKSKKIVGSQDVQKVTPHDIDAFWLQRLVSNYYSDPHTAQDKTAKTLQILESGINTRDCENELMNLFDYDKFDLVKVLTRNRELILWCTKLAKAGTEGIERQNVEREMRERGLEWILKDLGGERIRRGEGAARKGVVEDAMEIDEKPAIAHGPVPAAVKATLPPTTVVPKNLIDLEMLMFTQ</sequence>